<feature type="transmembrane region" description="Helical" evidence="7">
    <location>
        <begin position="395"/>
        <end position="414"/>
    </location>
</feature>
<dbReference type="InterPro" id="IPR011701">
    <property type="entry name" value="MFS"/>
</dbReference>
<dbReference type="EMBL" id="CP021434">
    <property type="protein sequence ID" value="ARU60839.1"/>
    <property type="molecule type" value="Genomic_DNA"/>
</dbReference>
<dbReference type="Pfam" id="PF07690">
    <property type="entry name" value="MFS_1"/>
    <property type="match status" value="1"/>
</dbReference>
<evidence type="ECO:0000256" key="1">
    <source>
        <dbReference type="ARBA" id="ARBA00004651"/>
    </source>
</evidence>
<protein>
    <recommendedName>
        <fullName evidence="8">Major facilitator superfamily (MFS) profile domain-containing protein</fullName>
    </recommendedName>
</protein>
<dbReference type="SUPFAM" id="SSF103473">
    <property type="entry name" value="MFS general substrate transporter"/>
    <property type="match status" value="1"/>
</dbReference>
<keyword evidence="3" id="KW-1003">Cell membrane</keyword>
<proteinExistence type="predicted"/>
<accession>A0A1Y0ILD1</accession>
<dbReference type="PROSITE" id="PS50850">
    <property type="entry name" value="MFS"/>
    <property type="match status" value="1"/>
</dbReference>
<feature type="domain" description="Major facilitator superfamily (MFS) profile" evidence="8">
    <location>
        <begin position="236"/>
        <end position="426"/>
    </location>
</feature>
<feature type="transmembrane region" description="Helical" evidence="7">
    <location>
        <begin position="29"/>
        <end position="50"/>
    </location>
</feature>
<evidence type="ECO:0000256" key="3">
    <source>
        <dbReference type="ARBA" id="ARBA00022475"/>
    </source>
</evidence>
<dbReference type="InterPro" id="IPR022324">
    <property type="entry name" value="Bacilysin_exporter_BacE_put"/>
</dbReference>
<dbReference type="GO" id="GO:0005886">
    <property type="term" value="C:plasma membrane"/>
    <property type="evidence" value="ECO:0007669"/>
    <property type="project" value="UniProtKB-SubCell"/>
</dbReference>
<evidence type="ECO:0000256" key="5">
    <source>
        <dbReference type="ARBA" id="ARBA00022989"/>
    </source>
</evidence>
<dbReference type="CDD" id="cd06173">
    <property type="entry name" value="MFS_MefA_like"/>
    <property type="match status" value="1"/>
</dbReference>
<evidence type="ECO:0000256" key="4">
    <source>
        <dbReference type="ARBA" id="ARBA00022692"/>
    </source>
</evidence>
<organism evidence="9 10">
    <name type="scientific">Tumebacillus avium</name>
    <dbReference type="NCBI Taxonomy" id="1903704"/>
    <lineage>
        <taxon>Bacteria</taxon>
        <taxon>Bacillati</taxon>
        <taxon>Bacillota</taxon>
        <taxon>Bacilli</taxon>
        <taxon>Bacillales</taxon>
        <taxon>Alicyclobacillaceae</taxon>
        <taxon>Tumebacillus</taxon>
    </lineage>
</organism>
<evidence type="ECO:0000256" key="2">
    <source>
        <dbReference type="ARBA" id="ARBA00022448"/>
    </source>
</evidence>
<evidence type="ECO:0000313" key="9">
    <source>
        <dbReference type="EMBL" id="ARU60839.1"/>
    </source>
</evidence>
<comment type="subcellular location">
    <subcellularLocation>
        <location evidence="1">Cell membrane</location>
        <topology evidence="1">Multi-pass membrane protein</topology>
    </subcellularLocation>
</comment>
<keyword evidence="5 7" id="KW-1133">Transmembrane helix</keyword>
<dbReference type="AlphaFoldDB" id="A0A1Y0ILD1"/>
<keyword evidence="4 7" id="KW-0812">Transmembrane</keyword>
<dbReference type="InterPro" id="IPR020846">
    <property type="entry name" value="MFS_dom"/>
</dbReference>
<keyword evidence="10" id="KW-1185">Reference proteome</keyword>
<dbReference type="PANTHER" id="PTHR43266">
    <property type="entry name" value="MACROLIDE-EFFLUX PROTEIN"/>
    <property type="match status" value="1"/>
</dbReference>
<dbReference type="PRINTS" id="PR01988">
    <property type="entry name" value="EXPORTERBACE"/>
</dbReference>
<dbReference type="Proteomes" id="UP000195437">
    <property type="component" value="Chromosome"/>
</dbReference>
<name>A0A1Y0ILD1_9BACL</name>
<gene>
    <name evidence="9" type="ORF">CBW65_06830</name>
</gene>
<feature type="transmembrane region" description="Helical" evidence="7">
    <location>
        <begin position="237"/>
        <end position="261"/>
    </location>
</feature>
<dbReference type="GO" id="GO:0022857">
    <property type="term" value="F:transmembrane transporter activity"/>
    <property type="evidence" value="ECO:0007669"/>
    <property type="project" value="InterPro"/>
</dbReference>
<dbReference type="PANTHER" id="PTHR43266:SF2">
    <property type="entry name" value="MAJOR FACILITATOR SUPERFAMILY (MFS) PROFILE DOMAIN-CONTAINING PROTEIN"/>
    <property type="match status" value="1"/>
</dbReference>
<feature type="transmembrane region" description="Helical" evidence="7">
    <location>
        <begin position="273"/>
        <end position="290"/>
    </location>
</feature>
<keyword evidence="2" id="KW-0813">Transport</keyword>
<reference evidence="10" key="1">
    <citation type="submission" date="2017-05" db="EMBL/GenBank/DDBJ databases">
        <authorList>
            <person name="Sung H."/>
        </authorList>
    </citation>
    <scope>NUCLEOTIDE SEQUENCE [LARGE SCALE GENOMIC DNA]</scope>
    <source>
        <strain evidence="10">AR23208</strain>
    </source>
</reference>
<keyword evidence="6 7" id="KW-0472">Membrane</keyword>
<evidence type="ECO:0000256" key="6">
    <source>
        <dbReference type="ARBA" id="ARBA00023136"/>
    </source>
</evidence>
<feature type="transmembrane region" description="Helical" evidence="7">
    <location>
        <begin position="302"/>
        <end position="319"/>
    </location>
</feature>
<evidence type="ECO:0000313" key="10">
    <source>
        <dbReference type="Proteomes" id="UP000195437"/>
    </source>
</evidence>
<evidence type="ECO:0000256" key="7">
    <source>
        <dbReference type="SAM" id="Phobius"/>
    </source>
</evidence>
<sequence>MLFELDAYQICGVRHMQAEWRIPFQNRGFAWLFGGQLITALGTWSSYILIPLLVYQMTADPVAVGILISCRLLPLILLAPLVGKVIGQRSLLRVMIESDLVRAVAMLGFLLTDTPLAMYLLTIVISSATAFFNPGKFALIPSLVPQEVLARANSYIGVANQLMMLIGPAIGGVAFAFFGIEAGIVFSALTFLVSALMLMRIKVQPVKQKSVEGENEPKRTWRQQFAILQNLWSRKMLFFLLLGTCISNLGYGGALNALFPVLAEDLYPDAEIAYGYIMSALGGGLMLGTLLGPNLQKKFAPLRVYSGAMIMASLCVFSFGGSERLWAALPMVFLLGIGNGLEDNASVTYVQQETARTGDTADVFSVDQALASIGTITGMALATTFAAIFDAHQAVQMLSLCPFAIGILIGLLQLMPHRFIKKNLGQ</sequence>
<dbReference type="KEGG" id="tum:CBW65_06830"/>
<dbReference type="InterPro" id="IPR036259">
    <property type="entry name" value="MFS_trans_sf"/>
</dbReference>
<feature type="transmembrane region" description="Helical" evidence="7">
    <location>
        <begin position="62"/>
        <end position="83"/>
    </location>
</feature>
<feature type="transmembrane region" description="Helical" evidence="7">
    <location>
        <begin position="369"/>
        <end position="389"/>
    </location>
</feature>
<dbReference type="Gene3D" id="1.20.1250.20">
    <property type="entry name" value="MFS general substrate transporter like domains"/>
    <property type="match status" value="1"/>
</dbReference>
<evidence type="ECO:0000259" key="8">
    <source>
        <dbReference type="PROSITE" id="PS50850"/>
    </source>
</evidence>